<dbReference type="Gene3D" id="3.60.15.10">
    <property type="entry name" value="Ribonuclease Z/Hydroxyacylglutathione hydrolase-like"/>
    <property type="match status" value="1"/>
</dbReference>
<dbReference type="OrthoDB" id="420651at2"/>
<dbReference type="Pfam" id="PF00753">
    <property type="entry name" value="Lactamase_B"/>
    <property type="match status" value="1"/>
</dbReference>
<comment type="caution">
    <text evidence="2">The sequence shown here is derived from an EMBL/GenBank/DDBJ whole genome shotgun (WGS) entry which is preliminary data.</text>
</comment>
<dbReference type="EMBL" id="MZXV01000070">
    <property type="protein sequence ID" value="PZV34566.1"/>
    <property type="molecule type" value="Genomic_DNA"/>
</dbReference>
<dbReference type="PANTHER" id="PTHR42951">
    <property type="entry name" value="METALLO-BETA-LACTAMASE DOMAIN-CONTAINING"/>
    <property type="match status" value="1"/>
</dbReference>
<dbReference type="InterPro" id="IPR001279">
    <property type="entry name" value="Metallo-B-lactamas"/>
</dbReference>
<dbReference type="InterPro" id="IPR036866">
    <property type="entry name" value="RibonucZ/Hydroxyglut_hydro"/>
</dbReference>
<proteinExistence type="predicted"/>
<gene>
    <name evidence="2" type="ORF">B5V02_31070</name>
</gene>
<dbReference type="GO" id="GO:0016787">
    <property type="term" value="F:hydrolase activity"/>
    <property type="evidence" value="ECO:0007669"/>
    <property type="project" value="UniProtKB-KW"/>
</dbReference>
<sequence length="357" mass="39512">MFLFRSNLLAAAAKVGSVAITIGLGSAPNQSARAETLPGQPGAPYQSMPSLAPIGTRVDHYLPIPKEDVTPAIDPKKGYRSQQLGRGLYMVTDNGYQSMFLVYETGVVVVDAPPGYSAHIRQAIAEVTDRPITHVVYSHAHVDHIGGVNDLGGHPIIIAQEETLRLLERAKDPRRPVPTVTFKDHYTLKVGSQVLDLSYPGSSPHEPGNIFIYAPEQKVLMVVDVIFPGWMPWRRFALAKDIPGYFDQVAYIDTLPFETLVGGHVNRVGTHSDVRTQLEFMNDLKTAAAAALKSTPPGEEMEAEDRPNLWAIYDNYIDRVVVKCVNAVTPKWQSRLAGYDVFIWDQCYAMEQSLRID</sequence>
<accession>A0A2W7DTG5</accession>
<dbReference type="RefSeq" id="WP_111547880.1">
    <property type="nucleotide sequence ID" value="NZ_MZXV01000070.1"/>
</dbReference>
<dbReference type="InterPro" id="IPR050855">
    <property type="entry name" value="NDM-1-like"/>
</dbReference>
<protein>
    <submittedName>
        <fullName evidence="2">MBL fold metallo-hydrolase</fullName>
    </submittedName>
</protein>
<feature type="domain" description="Metallo-beta-lactamase" evidence="1">
    <location>
        <begin position="95"/>
        <end position="264"/>
    </location>
</feature>
<dbReference type="Proteomes" id="UP000248616">
    <property type="component" value="Unassembled WGS sequence"/>
</dbReference>
<dbReference type="AlphaFoldDB" id="A0A2W7DTG5"/>
<evidence type="ECO:0000313" key="2">
    <source>
        <dbReference type="EMBL" id="PZV34566.1"/>
    </source>
</evidence>
<reference evidence="3" key="1">
    <citation type="submission" date="2017-03" db="EMBL/GenBank/DDBJ databases">
        <authorList>
            <person name="Safronova V.I."/>
            <person name="Sazanova A.L."/>
            <person name="Chirak E.R."/>
        </authorList>
    </citation>
    <scope>NUCLEOTIDE SEQUENCE [LARGE SCALE GENOMIC DNA]</scope>
    <source>
        <strain evidence="3">Ach-343</strain>
    </source>
</reference>
<evidence type="ECO:0000313" key="3">
    <source>
        <dbReference type="Proteomes" id="UP000248616"/>
    </source>
</evidence>
<dbReference type="SMART" id="SM00849">
    <property type="entry name" value="Lactamase_B"/>
    <property type="match status" value="1"/>
</dbReference>
<keyword evidence="3" id="KW-1185">Reference proteome</keyword>
<dbReference type="SUPFAM" id="SSF56281">
    <property type="entry name" value="Metallo-hydrolase/oxidoreductase"/>
    <property type="match status" value="1"/>
</dbReference>
<dbReference type="CDD" id="cd16276">
    <property type="entry name" value="metallo-hydrolase-like_MBL-fold"/>
    <property type="match status" value="1"/>
</dbReference>
<organism evidence="2 3">
    <name type="scientific">Mesorhizobium kowhaii</name>
    <dbReference type="NCBI Taxonomy" id="1300272"/>
    <lineage>
        <taxon>Bacteria</taxon>
        <taxon>Pseudomonadati</taxon>
        <taxon>Pseudomonadota</taxon>
        <taxon>Alphaproteobacteria</taxon>
        <taxon>Hyphomicrobiales</taxon>
        <taxon>Phyllobacteriaceae</taxon>
        <taxon>Mesorhizobium</taxon>
    </lineage>
</organism>
<evidence type="ECO:0000259" key="1">
    <source>
        <dbReference type="SMART" id="SM00849"/>
    </source>
</evidence>
<name>A0A2W7DTG5_9HYPH</name>
<keyword evidence="2" id="KW-0378">Hydrolase</keyword>